<dbReference type="PANTHER" id="PTHR30008">
    <property type="entry name" value="EXODEOXYRIBONUCLEASE 7 LARGE SUBUNIT"/>
    <property type="match status" value="1"/>
</dbReference>
<dbReference type="InterPro" id="IPR020579">
    <property type="entry name" value="Exonuc_VII_lsu_C"/>
</dbReference>
<evidence type="ECO:0000313" key="10">
    <source>
        <dbReference type="Proteomes" id="UP000091969"/>
    </source>
</evidence>
<evidence type="ECO:0000256" key="3">
    <source>
        <dbReference type="ARBA" id="ARBA00022801"/>
    </source>
</evidence>
<comment type="catalytic activity">
    <reaction evidence="5 6">
        <text>Exonucleolytic cleavage in either 5'- to 3'- or 3'- to 5'-direction to yield nucleoside 5'-phosphates.</text>
        <dbReference type="EC" id="3.1.11.6"/>
    </reaction>
</comment>
<dbReference type="GO" id="GO:0008855">
    <property type="term" value="F:exodeoxyribonuclease VII activity"/>
    <property type="evidence" value="ECO:0007669"/>
    <property type="project" value="UniProtKB-UniRule"/>
</dbReference>
<dbReference type="Proteomes" id="UP000091969">
    <property type="component" value="Unassembled WGS sequence"/>
</dbReference>
<dbReference type="EC" id="3.1.11.6" evidence="5"/>
<dbReference type="HAMAP" id="MF_00378">
    <property type="entry name" value="Exonuc_7_L"/>
    <property type="match status" value="1"/>
</dbReference>
<evidence type="ECO:0000256" key="1">
    <source>
        <dbReference type="ARBA" id="ARBA00022490"/>
    </source>
</evidence>
<dbReference type="NCBIfam" id="TIGR00237">
    <property type="entry name" value="xseA"/>
    <property type="match status" value="1"/>
</dbReference>
<evidence type="ECO:0000256" key="2">
    <source>
        <dbReference type="ARBA" id="ARBA00022722"/>
    </source>
</evidence>
<dbReference type="AlphaFoldDB" id="A0A1A6DSY5"/>
<proteinExistence type="inferred from homology"/>
<dbReference type="CDD" id="cd04489">
    <property type="entry name" value="ExoVII_LU_OBF"/>
    <property type="match status" value="1"/>
</dbReference>
<dbReference type="Pfam" id="PF13742">
    <property type="entry name" value="tRNA_anti_2"/>
    <property type="match status" value="1"/>
</dbReference>
<keyword evidence="2 5" id="KW-0540">Nuclease</keyword>
<dbReference type="GO" id="GO:0009318">
    <property type="term" value="C:exodeoxyribonuclease VII complex"/>
    <property type="evidence" value="ECO:0007669"/>
    <property type="project" value="UniProtKB-UniRule"/>
</dbReference>
<evidence type="ECO:0000256" key="6">
    <source>
        <dbReference type="RuleBase" id="RU004355"/>
    </source>
</evidence>
<organism evidence="9 10">
    <name type="scientific">Tepidimonas fonticaldi</name>
    <dbReference type="NCBI Taxonomy" id="1101373"/>
    <lineage>
        <taxon>Bacteria</taxon>
        <taxon>Pseudomonadati</taxon>
        <taxon>Pseudomonadota</taxon>
        <taxon>Betaproteobacteria</taxon>
        <taxon>Burkholderiales</taxon>
        <taxon>Tepidimonas</taxon>
    </lineage>
</organism>
<accession>A0A1A6DSY5</accession>
<dbReference type="EMBL" id="LZDH01000065">
    <property type="protein sequence ID" value="OBS29889.1"/>
    <property type="molecule type" value="Genomic_DNA"/>
</dbReference>
<feature type="domain" description="Exonuclease VII large subunit C-terminal" evidence="7">
    <location>
        <begin position="131"/>
        <end position="424"/>
    </location>
</feature>
<comment type="function">
    <text evidence="5">Bidirectionally degrades single-stranded DNA into large acid-insoluble oligonucleotides, which are then degraded further into small acid-soluble oligonucleotides.</text>
</comment>
<comment type="similarity">
    <text evidence="5 6">Belongs to the XseA family.</text>
</comment>
<evidence type="ECO:0000259" key="7">
    <source>
        <dbReference type="Pfam" id="PF02601"/>
    </source>
</evidence>
<comment type="caution">
    <text evidence="9">The sequence shown here is derived from an EMBL/GenBank/DDBJ whole genome shotgun (WGS) entry which is preliminary data.</text>
</comment>
<dbReference type="STRING" id="1101373.A9O67_08660"/>
<keyword evidence="10" id="KW-1185">Reference proteome</keyword>
<dbReference type="GO" id="GO:0003676">
    <property type="term" value="F:nucleic acid binding"/>
    <property type="evidence" value="ECO:0007669"/>
    <property type="project" value="InterPro"/>
</dbReference>
<dbReference type="Gene3D" id="2.40.50.1010">
    <property type="match status" value="1"/>
</dbReference>
<reference evidence="9 10" key="1">
    <citation type="submission" date="2016-06" db="EMBL/GenBank/DDBJ databases">
        <title>Genome sequence of Tepidimonas fonticaldi PL17.</title>
        <authorList>
            <person name="Pinnaka A.K."/>
        </authorList>
    </citation>
    <scope>NUCLEOTIDE SEQUENCE [LARGE SCALE GENOMIC DNA]</scope>
    <source>
        <strain evidence="9 10">PL17</strain>
    </source>
</reference>
<keyword evidence="3 5" id="KW-0378">Hydrolase</keyword>
<dbReference type="GO" id="GO:0005737">
    <property type="term" value="C:cytoplasm"/>
    <property type="evidence" value="ECO:0007669"/>
    <property type="project" value="UniProtKB-SubCell"/>
</dbReference>
<dbReference type="RefSeq" id="WP_068610198.1">
    <property type="nucleotide sequence ID" value="NZ_LZDH01000065.1"/>
</dbReference>
<keyword evidence="4 5" id="KW-0269">Exonuclease</keyword>
<protein>
    <recommendedName>
        <fullName evidence="5">Exodeoxyribonuclease 7 large subunit</fullName>
        <ecNumber evidence="5">3.1.11.6</ecNumber>
    </recommendedName>
    <alternativeName>
        <fullName evidence="5">Exodeoxyribonuclease VII large subunit</fullName>
        <shortName evidence="5">Exonuclease VII large subunit</shortName>
    </alternativeName>
</protein>
<sequence>MSGSPWPPSGDEPAWPVGALVAAVADALRARFNPVRVSGEVAGYLRAGSGHAYFTLKDAQGQLRCAFFRRAAEASAVALRDGLRIEVLGRLDVYAPRGDLQLVVERVRLAGQGDLYERFLRLKATLQAEGLFESARKRPLPAFPASVGVVTSLDAAALRDVATTLARRVPHLPVRLYPAAVQGADAPAQLCAALRRAYQDHRDTGAPAVLLLVRGGGSLEDLWTFNDPDLVRTMAQAPMPIVCGVGHETDVTLADFVADVRAPTPTAAAELCAPAAATLREALQRQAERLSAALWRRIDDQAQHLDRLAQRLGRPSALTARERARLQAHEHRLERALALRIDRQRQHLLRLEQAWQSAGRRDTERRRLRLERWGAQLALLDPQLVLQRGYALVTDAQGHVVTRADQTAQDAPLHVALAAGRLDVRVSAVHAEPAP</sequence>
<comment type="subcellular location">
    <subcellularLocation>
        <location evidence="5 6">Cytoplasm</location>
    </subcellularLocation>
</comment>
<dbReference type="GO" id="GO:0006308">
    <property type="term" value="P:DNA catabolic process"/>
    <property type="evidence" value="ECO:0007669"/>
    <property type="project" value="UniProtKB-UniRule"/>
</dbReference>
<comment type="subunit">
    <text evidence="5">Heterooligomer composed of large and small subunits.</text>
</comment>
<dbReference type="InterPro" id="IPR025824">
    <property type="entry name" value="OB-fold_nuc-bd_dom"/>
</dbReference>
<dbReference type="Pfam" id="PF02601">
    <property type="entry name" value="Exonuc_VII_L"/>
    <property type="match status" value="1"/>
</dbReference>
<evidence type="ECO:0000256" key="4">
    <source>
        <dbReference type="ARBA" id="ARBA00022839"/>
    </source>
</evidence>
<dbReference type="OrthoDB" id="9802795at2"/>
<dbReference type="PANTHER" id="PTHR30008:SF0">
    <property type="entry name" value="EXODEOXYRIBONUCLEASE 7 LARGE SUBUNIT"/>
    <property type="match status" value="1"/>
</dbReference>
<evidence type="ECO:0000256" key="5">
    <source>
        <dbReference type="HAMAP-Rule" id="MF_00378"/>
    </source>
</evidence>
<feature type="domain" description="OB-fold nucleic acid binding" evidence="8">
    <location>
        <begin position="16"/>
        <end position="107"/>
    </location>
</feature>
<dbReference type="InterPro" id="IPR003753">
    <property type="entry name" value="Exonuc_VII_L"/>
</dbReference>
<gene>
    <name evidence="5" type="primary">xseA</name>
    <name evidence="9" type="ORF">A9O67_08660</name>
</gene>
<evidence type="ECO:0000259" key="8">
    <source>
        <dbReference type="Pfam" id="PF13742"/>
    </source>
</evidence>
<evidence type="ECO:0000313" key="9">
    <source>
        <dbReference type="EMBL" id="OBS29889.1"/>
    </source>
</evidence>
<keyword evidence="1 5" id="KW-0963">Cytoplasm</keyword>
<name>A0A1A6DSY5_9BURK</name>